<dbReference type="InterPro" id="IPR013078">
    <property type="entry name" value="His_Pase_superF_clade-1"/>
</dbReference>
<dbReference type="InterPro" id="IPR051710">
    <property type="entry name" value="Phosphatase_SH3-domain"/>
</dbReference>
<dbReference type="PANTHER" id="PTHR16469:SF27">
    <property type="entry name" value="UBIQUITIN-ASSOCIATED AND SH3 DOMAIN-CONTAINING BA-RELATED"/>
    <property type="match status" value="1"/>
</dbReference>
<evidence type="ECO:0008006" key="2">
    <source>
        <dbReference type="Google" id="ProtNLM"/>
    </source>
</evidence>
<dbReference type="InterPro" id="IPR029033">
    <property type="entry name" value="His_PPase_superfam"/>
</dbReference>
<dbReference type="SUPFAM" id="SSF53254">
    <property type="entry name" value="Phosphoglycerate mutase-like"/>
    <property type="match status" value="1"/>
</dbReference>
<dbReference type="PANTHER" id="PTHR16469">
    <property type="entry name" value="UBIQUITIN-ASSOCIATED AND SH3 DOMAIN-CONTAINING BA-RELATED"/>
    <property type="match status" value="1"/>
</dbReference>
<accession>A0A6C0AM67</accession>
<dbReference type="EMBL" id="MN740678">
    <property type="protein sequence ID" value="QHS80385.1"/>
    <property type="molecule type" value="Genomic_DNA"/>
</dbReference>
<name>A0A6C0AM67_9ZZZZ</name>
<sequence length="204" mass="23882">MKLYFLRHELRPLNDSTFLTELFKIGKENSASKLKDLLNTLNINKIYSSPFIRVLQTVRPFAKENNLQTFCDYSLAETITEKTFIHKPDMTLTEEHIKEFDINLDYISSFDKSLLVYPENDRQIYERVHNFCNHLVDTYGSSNMTILVAGHMDIVNLCLSYFSKQNINRHTYYEMGKLSCVKNRKVIFLNEGSELDNEVELSSL</sequence>
<organism evidence="1">
    <name type="scientific">viral metagenome</name>
    <dbReference type="NCBI Taxonomy" id="1070528"/>
    <lineage>
        <taxon>unclassified sequences</taxon>
        <taxon>metagenomes</taxon>
        <taxon>organismal metagenomes</taxon>
    </lineage>
</organism>
<evidence type="ECO:0000313" key="1">
    <source>
        <dbReference type="EMBL" id="QHS80385.1"/>
    </source>
</evidence>
<proteinExistence type="predicted"/>
<dbReference type="Gene3D" id="3.40.50.1240">
    <property type="entry name" value="Phosphoglycerate mutase-like"/>
    <property type="match status" value="1"/>
</dbReference>
<dbReference type="Pfam" id="PF00300">
    <property type="entry name" value="His_Phos_1"/>
    <property type="match status" value="1"/>
</dbReference>
<protein>
    <recommendedName>
        <fullName evidence="2">Phosphoglycerate mutase</fullName>
    </recommendedName>
</protein>
<reference evidence="1" key="1">
    <citation type="journal article" date="2020" name="Nature">
        <title>Giant virus diversity and host interactions through global metagenomics.</title>
        <authorList>
            <person name="Schulz F."/>
            <person name="Roux S."/>
            <person name="Paez-Espino D."/>
            <person name="Jungbluth S."/>
            <person name="Walsh D.A."/>
            <person name="Denef V.J."/>
            <person name="McMahon K.D."/>
            <person name="Konstantinidis K.T."/>
            <person name="Eloe-Fadrosh E.A."/>
            <person name="Kyrpides N.C."/>
            <person name="Woyke T."/>
        </authorList>
    </citation>
    <scope>NUCLEOTIDE SEQUENCE</scope>
    <source>
        <strain evidence="1">GVMAG-S-1039698-54</strain>
    </source>
</reference>
<dbReference type="AlphaFoldDB" id="A0A6C0AM67"/>